<keyword evidence="3" id="KW-1185">Reference proteome</keyword>
<feature type="region of interest" description="Disordered" evidence="1">
    <location>
        <begin position="167"/>
        <end position="201"/>
    </location>
</feature>
<comment type="caution">
    <text evidence="2">The sequence shown here is derived from an EMBL/GenBank/DDBJ whole genome shotgun (WGS) entry which is preliminary data.</text>
</comment>
<protein>
    <submittedName>
        <fullName evidence="2">Uncharacterized protein</fullName>
    </submittedName>
</protein>
<evidence type="ECO:0000256" key="1">
    <source>
        <dbReference type="SAM" id="MobiDB-lite"/>
    </source>
</evidence>
<sequence>MQRHDMTSSPTYRVYKYPFPRSSLLSSDLLHKFLSWVLLTSDSMDGSSAPSFNGPPAEPSNSSVNDPYYAAGKAAPSYKDMNIGRPVSGTPDQPHRRAIDGESDMKGPPTYKDVAQRLGQSLKAPAADAGKVNREPVVDTIQDGQKPYSLEDIAAAHKHVSAIAGPSPYDQEGKMPSNGGVRPINHSSGGQQGGYQYMSGPKSYNGDNFGKYW</sequence>
<dbReference type="Proteomes" id="UP001157418">
    <property type="component" value="Unassembled WGS sequence"/>
</dbReference>
<feature type="region of interest" description="Disordered" evidence="1">
    <location>
        <begin position="45"/>
        <end position="108"/>
    </location>
</feature>
<dbReference type="EMBL" id="CAKMRJ010004445">
    <property type="protein sequence ID" value="CAH1436722.1"/>
    <property type="molecule type" value="Genomic_DNA"/>
</dbReference>
<evidence type="ECO:0000313" key="3">
    <source>
        <dbReference type="Proteomes" id="UP001157418"/>
    </source>
</evidence>
<accession>A0AAU9NFS8</accession>
<dbReference type="AlphaFoldDB" id="A0AAU9NFS8"/>
<feature type="compositionally biased region" description="Basic and acidic residues" evidence="1">
    <location>
        <begin position="93"/>
        <end position="105"/>
    </location>
</feature>
<name>A0AAU9NFS8_9ASTR</name>
<proteinExistence type="predicted"/>
<gene>
    <name evidence="2" type="ORF">LVIROSA_LOCUS23083</name>
</gene>
<evidence type="ECO:0000313" key="2">
    <source>
        <dbReference type="EMBL" id="CAH1436722.1"/>
    </source>
</evidence>
<reference evidence="2 3" key="1">
    <citation type="submission" date="2022-01" db="EMBL/GenBank/DDBJ databases">
        <authorList>
            <person name="Xiong W."/>
            <person name="Schranz E."/>
        </authorList>
    </citation>
    <scope>NUCLEOTIDE SEQUENCE [LARGE SCALE GENOMIC DNA]</scope>
</reference>
<organism evidence="2 3">
    <name type="scientific">Lactuca virosa</name>
    <dbReference type="NCBI Taxonomy" id="75947"/>
    <lineage>
        <taxon>Eukaryota</taxon>
        <taxon>Viridiplantae</taxon>
        <taxon>Streptophyta</taxon>
        <taxon>Embryophyta</taxon>
        <taxon>Tracheophyta</taxon>
        <taxon>Spermatophyta</taxon>
        <taxon>Magnoliopsida</taxon>
        <taxon>eudicotyledons</taxon>
        <taxon>Gunneridae</taxon>
        <taxon>Pentapetalae</taxon>
        <taxon>asterids</taxon>
        <taxon>campanulids</taxon>
        <taxon>Asterales</taxon>
        <taxon>Asteraceae</taxon>
        <taxon>Cichorioideae</taxon>
        <taxon>Cichorieae</taxon>
        <taxon>Lactucinae</taxon>
        <taxon>Lactuca</taxon>
    </lineage>
</organism>